<dbReference type="OrthoDB" id="3945418at2759"/>
<evidence type="ECO:0000313" key="10">
    <source>
        <dbReference type="Proteomes" id="UP000027730"/>
    </source>
</evidence>
<dbReference type="Pfam" id="PF04082">
    <property type="entry name" value="Fungal_trans"/>
    <property type="match status" value="1"/>
</dbReference>
<evidence type="ECO:0000256" key="4">
    <source>
        <dbReference type="ARBA" id="ARBA00022771"/>
    </source>
</evidence>
<dbReference type="InterPro" id="IPR051059">
    <property type="entry name" value="VerF-like"/>
</dbReference>
<reference evidence="9 10" key="1">
    <citation type="journal article" date="2014" name="BMC Genomics">
        <title>Genome sequencing of four Aureobasidium pullulans varieties: biotechnological potential, stress tolerance, and description of new species.</title>
        <authorList>
            <person name="Gostin Ar C."/>
            <person name="Ohm R.A."/>
            <person name="Kogej T."/>
            <person name="Sonjak S."/>
            <person name="Turk M."/>
            <person name="Zajc J."/>
            <person name="Zalar P."/>
            <person name="Grube M."/>
            <person name="Sun H."/>
            <person name="Han J."/>
            <person name="Sharma A."/>
            <person name="Chiniquy J."/>
            <person name="Ngan C.Y."/>
            <person name="Lipzen A."/>
            <person name="Barry K."/>
            <person name="Grigoriev I.V."/>
            <person name="Gunde-Cimerman N."/>
        </authorList>
    </citation>
    <scope>NUCLEOTIDE SEQUENCE [LARGE SCALE GENOMIC DNA]</scope>
    <source>
        <strain evidence="9 10">CBS 147.97</strain>
    </source>
</reference>
<feature type="domain" description="C2H2-type" evidence="8">
    <location>
        <begin position="14"/>
        <end position="41"/>
    </location>
</feature>
<evidence type="ECO:0000313" key="9">
    <source>
        <dbReference type="EMBL" id="KEQ77690.1"/>
    </source>
</evidence>
<dbReference type="GO" id="GO:0008270">
    <property type="term" value="F:zinc ion binding"/>
    <property type="evidence" value="ECO:0007669"/>
    <property type="project" value="UniProtKB-KW"/>
</dbReference>
<dbReference type="GeneID" id="25414495"/>
<dbReference type="GO" id="GO:0000981">
    <property type="term" value="F:DNA-binding transcription factor activity, RNA polymerase II-specific"/>
    <property type="evidence" value="ECO:0007669"/>
    <property type="project" value="InterPro"/>
</dbReference>
<name>A0A074WWU8_9PEZI</name>
<gene>
    <name evidence="9" type="ORF">M436DRAFT_68873</name>
</gene>
<dbReference type="HOGENOM" id="CLU_024140_0_0_1"/>
<dbReference type="Proteomes" id="UP000027730">
    <property type="component" value="Unassembled WGS sequence"/>
</dbReference>
<dbReference type="GO" id="GO:0006351">
    <property type="term" value="P:DNA-templated transcription"/>
    <property type="evidence" value="ECO:0007669"/>
    <property type="project" value="InterPro"/>
</dbReference>
<evidence type="ECO:0000256" key="1">
    <source>
        <dbReference type="ARBA" id="ARBA00004123"/>
    </source>
</evidence>
<dbReference type="GO" id="GO:0005634">
    <property type="term" value="C:nucleus"/>
    <property type="evidence" value="ECO:0007669"/>
    <property type="project" value="UniProtKB-SubCell"/>
</dbReference>
<dbReference type="STRING" id="1043004.A0A074WWU8"/>
<dbReference type="InterPro" id="IPR007219">
    <property type="entry name" value="XnlR_reg_dom"/>
</dbReference>
<evidence type="ECO:0000256" key="7">
    <source>
        <dbReference type="PROSITE-ProRule" id="PRU00042"/>
    </source>
</evidence>
<protein>
    <submittedName>
        <fullName evidence="9">C2H2 type zinc finger domain protein</fullName>
    </submittedName>
</protein>
<dbReference type="InterPro" id="IPR036236">
    <property type="entry name" value="Znf_C2H2_sf"/>
</dbReference>
<dbReference type="PANTHER" id="PTHR40626:SF14">
    <property type="entry name" value="C2H2 TYPE ZINC FINGER DOMAIN PROTEIN (AFU_ORTHOLOGUE AFUA_1G02360)"/>
    <property type="match status" value="1"/>
</dbReference>
<evidence type="ECO:0000259" key="8">
    <source>
        <dbReference type="PROSITE" id="PS50157"/>
    </source>
</evidence>
<keyword evidence="6" id="KW-0539">Nucleus</keyword>
<dbReference type="EMBL" id="KL584702">
    <property type="protein sequence ID" value="KEQ77690.1"/>
    <property type="molecule type" value="Genomic_DNA"/>
</dbReference>
<dbReference type="PROSITE" id="PS00028">
    <property type="entry name" value="ZINC_FINGER_C2H2_1"/>
    <property type="match status" value="2"/>
</dbReference>
<dbReference type="GO" id="GO:0000785">
    <property type="term" value="C:chromatin"/>
    <property type="evidence" value="ECO:0007669"/>
    <property type="project" value="TreeGrafter"/>
</dbReference>
<keyword evidence="3" id="KW-0677">Repeat</keyword>
<evidence type="ECO:0000256" key="6">
    <source>
        <dbReference type="ARBA" id="ARBA00023242"/>
    </source>
</evidence>
<dbReference type="RefSeq" id="XP_013432230.1">
    <property type="nucleotide sequence ID" value="XM_013576776.1"/>
</dbReference>
<dbReference type="SMART" id="SM00355">
    <property type="entry name" value="ZnF_C2H2"/>
    <property type="match status" value="2"/>
</dbReference>
<dbReference type="FunFam" id="3.30.160.60:FF:002343">
    <property type="entry name" value="Zinc finger protein 33A"/>
    <property type="match status" value="1"/>
</dbReference>
<dbReference type="PROSITE" id="PS50157">
    <property type="entry name" value="ZINC_FINGER_C2H2_2"/>
    <property type="match status" value="2"/>
</dbReference>
<dbReference type="InterPro" id="IPR013087">
    <property type="entry name" value="Znf_C2H2_type"/>
</dbReference>
<evidence type="ECO:0000256" key="5">
    <source>
        <dbReference type="ARBA" id="ARBA00022833"/>
    </source>
</evidence>
<sequence>MASVESATSAAKKLECRFCQRIYSKAEHLTRHERSHTGVRPFACKECNRAFSRQDSLARHEKLHLRRESMKCASPAASTYTPAKSYALQHLLAAEDDMDTRNYVPPSIPGTSQTWHEQTYQVEPEMVDMHCATDLDFQLIWPDSEELFQSIMSTDTTSHIPVGTLPFPQGIDRFTPTSLDSPTSVDDRGSAIKAIPNGGGHQAVYGVSKMISNLSSSITAEAEATSVTSVFLDECLHMFFVRFTPTFPVLHRSTFVFRDCTHPLLLNAIAIGSLYLGPKDAVAKGEALWRLSHTAIATSWQSLITHRGPHDPCNGLQLVLAALLGQVYAALSKNRVLRTTSQIFHALGFSWARHCGMYDDDTFSLDNLPSLDASPAEKDRQWRTWAAHEIQRRVLLAQYILDGLVSSASGNPPSTRHAANRLGLPCDESLFEASTADEWLVKMRSQPKQDICFRDIFNSLFLPVDMGRLPEHTLTSFSLRVILEGVQSLVSDSADGPSVGIPTQSEVRRALAQVHESITKNKISESETLEALLRWHSICLDAAADSSMLCRHICARYNIPQHVLGGSKSLKAGMDLVAWAKTEDARRALLHAVAIQDIVEQLPRGRAHVLHMPGSLFAAATVYSVFSLAGHTTVNLPRVIDWKDVLFTEVDPCVILGDLAGASAGSSTTRRFVRGEKLSGSGYESLTRNLFYELNSMQKLFRCLSSQWGLAHDMEALLNSWISLCH</sequence>
<dbReference type="Gene3D" id="3.30.160.60">
    <property type="entry name" value="Classic Zinc Finger"/>
    <property type="match status" value="2"/>
</dbReference>
<evidence type="ECO:0000256" key="2">
    <source>
        <dbReference type="ARBA" id="ARBA00022723"/>
    </source>
</evidence>
<organism evidence="9 10">
    <name type="scientific">Aureobasidium namibiae CBS 147.97</name>
    <dbReference type="NCBI Taxonomy" id="1043004"/>
    <lineage>
        <taxon>Eukaryota</taxon>
        <taxon>Fungi</taxon>
        <taxon>Dikarya</taxon>
        <taxon>Ascomycota</taxon>
        <taxon>Pezizomycotina</taxon>
        <taxon>Dothideomycetes</taxon>
        <taxon>Dothideomycetidae</taxon>
        <taxon>Dothideales</taxon>
        <taxon>Saccotheciaceae</taxon>
        <taxon>Aureobasidium</taxon>
    </lineage>
</organism>
<comment type="subcellular location">
    <subcellularLocation>
        <location evidence="1">Nucleus</location>
    </subcellularLocation>
</comment>
<keyword evidence="4 7" id="KW-0863">Zinc-finger</keyword>
<keyword evidence="10" id="KW-1185">Reference proteome</keyword>
<proteinExistence type="predicted"/>
<evidence type="ECO:0000256" key="3">
    <source>
        <dbReference type="ARBA" id="ARBA00022737"/>
    </source>
</evidence>
<dbReference type="SUPFAM" id="SSF57667">
    <property type="entry name" value="beta-beta-alpha zinc fingers"/>
    <property type="match status" value="1"/>
</dbReference>
<dbReference type="PANTHER" id="PTHR40626">
    <property type="entry name" value="MIP31509P"/>
    <property type="match status" value="1"/>
</dbReference>
<dbReference type="CDD" id="cd12148">
    <property type="entry name" value="fungal_TF_MHR"/>
    <property type="match status" value="1"/>
</dbReference>
<dbReference type="Pfam" id="PF00096">
    <property type="entry name" value="zf-C2H2"/>
    <property type="match status" value="1"/>
</dbReference>
<dbReference type="AlphaFoldDB" id="A0A074WWU8"/>
<dbReference type="GO" id="GO:0000978">
    <property type="term" value="F:RNA polymerase II cis-regulatory region sequence-specific DNA binding"/>
    <property type="evidence" value="ECO:0007669"/>
    <property type="project" value="InterPro"/>
</dbReference>
<keyword evidence="5" id="KW-0862">Zinc</keyword>
<accession>A0A074WWU8</accession>
<feature type="domain" description="C2H2-type" evidence="8">
    <location>
        <begin position="42"/>
        <end position="69"/>
    </location>
</feature>
<keyword evidence="2" id="KW-0479">Metal-binding</keyword>